<name>A0A8S5MA29_9CAUD</name>
<sequence>MGKSTILHFAEIAIINDCIDRLYNAITAACIIDAENRDKYNDLARKINALSTDIDKYERG</sequence>
<organism evidence="1">
    <name type="scientific">Siphoviridae sp. ctv4j104</name>
    <dbReference type="NCBI Taxonomy" id="2826510"/>
    <lineage>
        <taxon>Viruses</taxon>
        <taxon>Duplodnaviria</taxon>
        <taxon>Heunggongvirae</taxon>
        <taxon>Uroviricota</taxon>
        <taxon>Caudoviricetes</taxon>
    </lineage>
</organism>
<dbReference type="EMBL" id="BK014855">
    <property type="protein sequence ID" value="DAD79016.1"/>
    <property type="molecule type" value="Genomic_DNA"/>
</dbReference>
<reference evidence="1" key="1">
    <citation type="journal article" date="2021" name="Proc. Natl. Acad. Sci. U.S.A.">
        <title>A Catalog of Tens of Thousands of Viruses from Human Metagenomes Reveals Hidden Associations with Chronic Diseases.</title>
        <authorList>
            <person name="Tisza M.J."/>
            <person name="Buck C.B."/>
        </authorList>
    </citation>
    <scope>NUCLEOTIDE SEQUENCE</scope>
    <source>
        <strain evidence="1">Ctv4j104</strain>
    </source>
</reference>
<proteinExistence type="predicted"/>
<accession>A0A8S5MA29</accession>
<protein>
    <submittedName>
        <fullName evidence="1">Uncharacterized protein</fullName>
    </submittedName>
</protein>
<evidence type="ECO:0000313" key="1">
    <source>
        <dbReference type="EMBL" id="DAD79016.1"/>
    </source>
</evidence>